<proteinExistence type="inferred from homology"/>
<evidence type="ECO:0000256" key="1">
    <source>
        <dbReference type="ARBA" id="ARBA00004935"/>
    </source>
</evidence>
<sequence>MEEVSESIVNSYGVLTNSFVELEPAYSEHYRMEIKRKTWHVGPLSLCSRDMKDKAERGSLSSIDEHECMRWLARKNRNSVLYICFGSLSNHPLLSYLSLHGLEASGQNFIWVVRERKQTKLAEKEEWLPEGFEKRMEGKGLIISGWAPQVLVLDHEAVGGFMTHCGWNSTLEGVTAGVPMVTWPLGAEQFYNEALITDVLKIGIGVGALEWSRCDQKLIVRKEAIEKAIIQLMVGEEAEETRNRAKVLKEMARRATEEGGSSYSDLTALLEESQLPTFIREGTENELTKLMEEVSESIVNSYGVLTNSFVELEPAYSEHYRMEIKRKTWHVGPLSICNRDMKDKAERGSLSSIDEHECMRWLARKNPNSVLYICFGSLSNHPAAQLLELAMALEASGQNFIWVVRERKQTKLAEKEEWLPEGFEKRMDGKGLIISGWAPQVLLLDHEAVGGFMTHCGWNSTLEGVTAGVPMVTWPLAAEQFYNEALITDVLKIGVGVGALEWSRCEQKLIVRKEDIEKAITRLMVGEEAEEMRNRAKLHILFFPYMAHGHMIPMVDMARLFARRGVKATIVSTPLNAPLFSKTIERDGQLGLDISIHTIKFPSAEAGLPEGCENRSSLTSPDMLPNFLKAIGMLQQPLEKLLEEYHPSCLVADMVFPWATEAANKLGIPRLFFNGTGFFPMCVFDSIKRYEPHKGVDSDFEPFVVPGLPDQIKLTRSQLPTFIREGTENELTKLMDEVSESIVNSHGVLTNSFVELEPAYSEHYRMEIKRKTWHVGPLSICNRDMKDKAERGSLSSIDEHECMRWLARKNPNSVLYICFGSLSNHPAAQLLELAMALEASGQNFIWVVRERKQTKLAEKEEWLPEGFEKRWKGLIISGWAPQVLSLTMKLLEVHDPLWLELHIGGSDCRGPNGHMATRAEQFYNEALITDVLKIGVGVGALEWSRCEQKLIVRKEDIEKAITRLMVGEEAEEMRNRAKLHILFFPYMAHGHMIPMLDMARLFARRGVKASIVSTPLNAPLFSKTIERDGQLGLDISIHTIKFPSAEAGLPEGCENLSSLTSPDMLPTFLMAMGMLQQPLEKLLEECHPSCLVADMVFPWATEAANKLGIPRLFFNGTGFFPMCVFDSIKRYEPHKGVDSDFEPFVVPGLPDQIKLTRSQLPTFIREGTENELTKLMDEISESIVKSYGILMNSFVELEPAYSEHYRMEIKRKTWHVGPLSLCNRDMKDKAERGSLSSIDEHECMRWLARKNPYSVLYICFGSFFNHPAAQLLELAMALEASGQSFIWVVRERKQTKLAEKEEWLPEGFEKRMEGKGLIISGWAPQVLILDHEAVGGFMTHCGWNSTLEGGSQWSHGHSAAEQFCNEALITDVLKIGVGVGALEWSRCEQKLIVRKEAIEKAITRLMVGEEAEETRNRAKVLKEMARRATEEGGSSYSDLTALLEELRALETSKQEFAAN</sequence>
<dbReference type="FunFam" id="3.40.50.2000:FF:000047">
    <property type="entry name" value="Glycosyltransferase"/>
    <property type="match status" value="2"/>
</dbReference>
<evidence type="ECO:0000256" key="3">
    <source>
        <dbReference type="ARBA" id="ARBA00012585"/>
    </source>
</evidence>
<comment type="similarity">
    <text evidence="2">Belongs to the UDP-glycosyltransferase family.</text>
</comment>
<comment type="pathway">
    <text evidence="1">Pigment biosynthesis; anthocyanin biosynthesis.</text>
</comment>
<dbReference type="Pfam" id="PF00201">
    <property type="entry name" value="UDPGT"/>
    <property type="match status" value="3"/>
</dbReference>
<dbReference type="PANTHER" id="PTHR48047">
    <property type="entry name" value="GLYCOSYLTRANSFERASE"/>
    <property type="match status" value="1"/>
</dbReference>
<dbReference type="UniPathway" id="UPA00009"/>
<dbReference type="SUPFAM" id="SSF53756">
    <property type="entry name" value="UDP-Glycosyltransferase/glycogen phosphorylase"/>
    <property type="match status" value="5"/>
</dbReference>
<dbReference type="CDD" id="cd03784">
    <property type="entry name" value="GT1_Gtf-like"/>
    <property type="match status" value="4"/>
</dbReference>
<comment type="catalytic activity">
    <reaction evidence="6">
        <text>an anthocyanidin + UDP-alpha-D-glucose + H(+) = an anthocyanidin 3-O-beta-D-glucoside + UDP</text>
        <dbReference type="Rhea" id="RHEA:20093"/>
        <dbReference type="ChEBI" id="CHEBI:15378"/>
        <dbReference type="ChEBI" id="CHEBI:16307"/>
        <dbReference type="ChEBI" id="CHEBI:58223"/>
        <dbReference type="ChEBI" id="CHEBI:58885"/>
        <dbReference type="ChEBI" id="CHEBI:143576"/>
        <dbReference type="EC" id="2.4.1.115"/>
    </reaction>
</comment>
<dbReference type="GO" id="GO:0009718">
    <property type="term" value="P:anthocyanin-containing compound biosynthetic process"/>
    <property type="evidence" value="ECO:0007669"/>
    <property type="project" value="UniProtKB-UniPathway"/>
</dbReference>
<dbReference type="PROSITE" id="PS00375">
    <property type="entry name" value="UDPGT"/>
    <property type="match status" value="2"/>
</dbReference>
<keyword evidence="7" id="KW-0175">Coiled coil</keyword>
<evidence type="ECO:0000256" key="5">
    <source>
        <dbReference type="ARBA" id="ARBA00022679"/>
    </source>
</evidence>
<dbReference type="EC" id="2.4.1.115" evidence="3"/>
<evidence type="ECO:0000256" key="6">
    <source>
        <dbReference type="ARBA" id="ARBA00047606"/>
    </source>
</evidence>
<organism evidence="8">
    <name type="scientific">Salix viminalis</name>
    <name type="common">Common osier</name>
    <name type="synonym">Basket willow</name>
    <dbReference type="NCBI Taxonomy" id="40686"/>
    <lineage>
        <taxon>Eukaryota</taxon>
        <taxon>Viridiplantae</taxon>
        <taxon>Streptophyta</taxon>
        <taxon>Embryophyta</taxon>
        <taxon>Tracheophyta</taxon>
        <taxon>Spermatophyta</taxon>
        <taxon>Magnoliopsida</taxon>
        <taxon>eudicotyledons</taxon>
        <taxon>Gunneridae</taxon>
        <taxon>Pentapetalae</taxon>
        <taxon>rosids</taxon>
        <taxon>fabids</taxon>
        <taxon>Malpighiales</taxon>
        <taxon>Salicaceae</taxon>
        <taxon>Saliceae</taxon>
        <taxon>Salix</taxon>
    </lineage>
</organism>
<protein>
    <recommendedName>
        <fullName evidence="3">anthocyanidin 3-O-glucosyltransferase</fullName>
        <ecNumber evidence="3">2.4.1.115</ecNumber>
    </recommendedName>
</protein>
<evidence type="ECO:0000256" key="4">
    <source>
        <dbReference type="ARBA" id="ARBA00022676"/>
    </source>
</evidence>
<dbReference type="Gene3D" id="3.40.50.2000">
    <property type="entry name" value="Glycogen Phosphorylase B"/>
    <property type="match status" value="9"/>
</dbReference>
<dbReference type="InterPro" id="IPR035595">
    <property type="entry name" value="UDP_glycos_trans_CS"/>
</dbReference>
<evidence type="ECO:0000256" key="2">
    <source>
        <dbReference type="ARBA" id="ARBA00009995"/>
    </source>
</evidence>
<dbReference type="FunFam" id="3.40.50.2000:FF:000071">
    <property type="entry name" value="Glycosyltransferase"/>
    <property type="match status" value="2"/>
</dbReference>
<dbReference type="GO" id="GO:0047213">
    <property type="term" value="F:anthocyanidin 3-O-glucosyltransferase activity"/>
    <property type="evidence" value="ECO:0007669"/>
    <property type="project" value="UniProtKB-EC"/>
</dbReference>
<gene>
    <name evidence="8" type="ORF">SVIM_LOCUS177336</name>
</gene>
<dbReference type="InterPro" id="IPR002213">
    <property type="entry name" value="UDP_glucos_trans"/>
</dbReference>
<keyword evidence="5" id="KW-0808">Transferase</keyword>
<feature type="coiled-coil region" evidence="7">
    <location>
        <begin position="1411"/>
        <end position="1459"/>
    </location>
</feature>
<keyword evidence="4" id="KW-0328">Glycosyltransferase</keyword>
<evidence type="ECO:0000313" key="8">
    <source>
        <dbReference type="EMBL" id="VFU35624.1"/>
    </source>
</evidence>
<name>A0A6N2L403_SALVM</name>
<reference evidence="8" key="1">
    <citation type="submission" date="2019-03" db="EMBL/GenBank/DDBJ databases">
        <authorList>
            <person name="Mank J."/>
            <person name="Almeida P."/>
        </authorList>
    </citation>
    <scope>NUCLEOTIDE SEQUENCE</scope>
    <source>
        <strain evidence="8">78183</strain>
    </source>
</reference>
<dbReference type="EMBL" id="CAADRP010001112">
    <property type="protein sequence ID" value="VFU35624.1"/>
    <property type="molecule type" value="Genomic_DNA"/>
</dbReference>
<dbReference type="PANTHER" id="PTHR48047:SF45">
    <property type="entry name" value="SCOPOLETIN GLUCOSYLTRANSFERASE-LIKE"/>
    <property type="match status" value="1"/>
</dbReference>
<dbReference type="FunFam" id="3.40.50.2000:FF:000060">
    <property type="entry name" value="Glycosyltransferase"/>
    <property type="match status" value="1"/>
</dbReference>
<evidence type="ECO:0000256" key="7">
    <source>
        <dbReference type="SAM" id="Coils"/>
    </source>
</evidence>
<accession>A0A6N2L403</accession>